<organism evidence="4 5">
    <name type="scientific">Variovorax humicola</name>
    <dbReference type="NCBI Taxonomy" id="1769758"/>
    <lineage>
        <taxon>Bacteria</taxon>
        <taxon>Pseudomonadati</taxon>
        <taxon>Pseudomonadota</taxon>
        <taxon>Betaproteobacteria</taxon>
        <taxon>Burkholderiales</taxon>
        <taxon>Comamonadaceae</taxon>
        <taxon>Variovorax</taxon>
    </lineage>
</organism>
<comment type="similarity">
    <text evidence="1">Belongs to the NAD(P)H dehydrogenase (quinone) family.</text>
</comment>
<evidence type="ECO:0000256" key="1">
    <source>
        <dbReference type="ARBA" id="ARBA00006252"/>
    </source>
</evidence>
<dbReference type="PANTHER" id="PTHR10204">
    <property type="entry name" value="NAD P H OXIDOREDUCTASE-RELATED"/>
    <property type="match status" value="1"/>
</dbReference>
<dbReference type="EC" id="1.6.99.-" evidence="4"/>
<accession>A0ABU8W0N5</accession>
<reference evidence="4 5" key="1">
    <citation type="submission" date="2024-03" db="EMBL/GenBank/DDBJ databases">
        <title>Novel species of the genus Variovorax.</title>
        <authorList>
            <person name="Liu Q."/>
            <person name="Xin Y.-H."/>
        </authorList>
    </citation>
    <scope>NUCLEOTIDE SEQUENCE [LARGE SCALE GENOMIC DNA]</scope>
    <source>
        <strain evidence="4 5">KACC 18501</strain>
    </source>
</reference>
<dbReference type="Gene3D" id="3.40.50.360">
    <property type="match status" value="1"/>
</dbReference>
<evidence type="ECO:0000256" key="2">
    <source>
        <dbReference type="ARBA" id="ARBA00023002"/>
    </source>
</evidence>
<dbReference type="EMBL" id="JBBKZV010000009">
    <property type="protein sequence ID" value="MEJ8823614.1"/>
    <property type="molecule type" value="Genomic_DNA"/>
</dbReference>
<gene>
    <name evidence="4" type="ORF">WKW80_16485</name>
</gene>
<dbReference type="SUPFAM" id="SSF52218">
    <property type="entry name" value="Flavoproteins"/>
    <property type="match status" value="1"/>
</dbReference>
<evidence type="ECO:0000259" key="3">
    <source>
        <dbReference type="Pfam" id="PF02525"/>
    </source>
</evidence>
<feature type="domain" description="Flavodoxin-like fold" evidence="3">
    <location>
        <begin position="1"/>
        <end position="174"/>
    </location>
</feature>
<dbReference type="EC" id="1.-.-.-" evidence="4"/>
<dbReference type="Pfam" id="PF02525">
    <property type="entry name" value="Flavodoxin_2"/>
    <property type="match status" value="1"/>
</dbReference>
<protein>
    <submittedName>
        <fullName evidence="4">NAD(P)H-dependent oxidoreductase</fullName>
        <ecNumber evidence="4">1.-.-.-</ecNumber>
        <ecNumber evidence="4">1.6.99.-</ecNumber>
    </submittedName>
</protein>
<proteinExistence type="inferred from homology"/>
<evidence type="ECO:0000313" key="4">
    <source>
        <dbReference type="EMBL" id="MEJ8823614.1"/>
    </source>
</evidence>
<dbReference type="RefSeq" id="WP_340364651.1">
    <property type="nucleotide sequence ID" value="NZ_JBBKZV010000009.1"/>
</dbReference>
<dbReference type="GO" id="GO:0016491">
    <property type="term" value="F:oxidoreductase activity"/>
    <property type="evidence" value="ECO:0007669"/>
    <property type="project" value="UniProtKB-KW"/>
</dbReference>
<dbReference type="InterPro" id="IPR003680">
    <property type="entry name" value="Flavodoxin_fold"/>
</dbReference>
<keyword evidence="5" id="KW-1185">Reference proteome</keyword>
<name>A0ABU8W0N5_9BURK</name>
<dbReference type="InterPro" id="IPR051545">
    <property type="entry name" value="NAD(P)H_dehydrogenase_qn"/>
</dbReference>
<evidence type="ECO:0000313" key="5">
    <source>
        <dbReference type="Proteomes" id="UP001363010"/>
    </source>
</evidence>
<sequence length="192" mass="21155">MRVLIIQGHPDGCAQHFCHALADAYAEGARSAGHEVERVDIGMLDFAFLRSQEEWKHAALPPALADAQAAIARAEHLVIVYPLWLGGMPAALKGFLEQVMRPGFAVPADGPNLRAKLLAGRSARVVVTMGMPALVYRWYFLAHGLRLLKRNILGLIGIAPVRDAIVGSVENLTRKQRIVWLRRLRTWGRAAV</sequence>
<dbReference type="PANTHER" id="PTHR10204:SF34">
    <property type="entry name" value="NAD(P)H DEHYDROGENASE [QUINONE] 1 ISOFORM 1"/>
    <property type="match status" value="1"/>
</dbReference>
<dbReference type="Proteomes" id="UP001363010">
    <property type="component" value="Unassembled WGS sequence"/>
</dbReference>
<keyword evidence="2 4" id="KW-0560">Oxidoreductase</keyword>
<comment type="caution">
    <text evidence="4">The sequence shown here is derived from an EMBL/GenBank/DDBJ whole genome shotgun (WGS) entry which is preliminary data.</text>
</comment>
<dbReference type="InterPro" id="IPR029039">
    <property type="entry name" value="Flavoprotein-like_sf"/>
</dbReference>